<dbReference type="Pfam" id="PF24016">
    <property type="entry name" value="DUF7330"/>
    <property type="match status" value="1"/>
</dbReference>
<feature type="transmembrane region" description="Helical" evidence="1">
    <location>
        <begin position="80"/>
        <end position="101"/>
    </location>
</feature>
<keyword evidence="1" id="KW-1133">Transmembrane helix</keyword>
<organism evidence="3 4">
    <name type="scientific">Schizophyllum amplum</name>
    <dbReference type="NCBI Taxonomy" id="97359"/>
    <lineage>
        <taxon>Eukaryota</taxon>
        <taxon>Fungi</taxon>
        <taxon>Dikarya</taxon>
        <taxon>Basidiomycota</taxon>
        <taxon>Agaricomycotina</taxon>
        <taxon>Agaricomycetes</taxon>
        <taxon>Agaricomycetidae</taxon>
        <taxon>Agaricales</taxon>
        <taxon>Schizophyllaceae</taxon>
        <taxon>Schizophyllum</taxon>
    </lineage>
</organism>
<accession>A0A550CXA6</accession>
<dbReference type="STRING" id="97359.A0A550CXA6"/>
<proteinExistence type="predicted"/>
<dbReference type="OrthoDB" id="3233661at2759"/>
<evidence type="ECO:0000259" key="2">
    <source>
        <dbReference type="Pfam" id="PF24016"/>
    </source>
</evidence>
<comment type="caution">
    <text evidence="3">The sequence shown here is derived from an EMBL/GenBank/DDBJ whole genome shotgun (WGS) entry which is preliminary data.</text>
</comment>
<reference evidence="3 4" key="1">
    <citation type="journal article" date="2019" name="New Phytol.">
        <title>Comparative genomics reveals unique wood-decay strategies and fruiting body development in the Schizophyllaceae.</title>
        <authorList>
            <person name="Almasi E."/>
            <person name="Sahu N."/>
            <person name="Krizsan K."/>
            <person name="Balint B."/>
            <person name="Kovacs G.M."/>
            <person name="Kiss B."/>
            <person name="Cseklye J."/>
            <person name="Drula E."/>
            <person name="Henrissat B."/>
            <person name="Nagy I."/>
            <person name="Chovatia M."/>
            <person name="Adam C."/>
            <person name="LaButti K."/>
            <person name="Lipzen A."/>
            <person name="Riley R."/>
            <person name="Grigoriev I.V."/>
            <person name="Nagy L.G."/>
        </authorList>
    </citation>
    <scope>NUCLEOTIDE SEQUENCE [LARGE SCALE GENOMIC DNA]</scope>
    <source>
        <strain evidence="3 4">NL-1724</strain>
    </source>
</reference>
<keyword evidence="4" id="KW-1185">Reference proteome</keyword>
<sequence length="510" mass="56085">MIVLAAEDQQAKQDPYVAEPTVRFPEPVAGRSSTPSTLSTLPDYETSQAQLLLQLSNTPPRRRSFPWPQPSLKSNRWRRALLYGLALYVFLTIVVGVPLIVTQLRRPVHRPRPPPWEDTEETTSLLDLARVGLVLAGDSEGYVCNNWTMSEDANLEKYRASLSHSYSPSGSISLSSNASESNFVGTTGALWVDMNPDTSATDIVLTVDVVASSDYLRHMVHVCFGDSGNDRGAAIYVPSHLSSSDSVDVQIHLLYPTSPSLEIKNLVTALPLYTQTFDNLSPSVAFDTLNVYGSRADIWCDSVRARKISVQTSLGSIGGNFNVTQSLKLDTIEAPITGNLTLTQVCGEEPTTVALYTGNSEINANVTLYAEVSNSNDPPPAYMLDVKTFNDTLLLDIAYDPVTPNARLDLHAQNNLAESTVYLDPKFEGTFDVQTKLSSAEVWEGDTTSAESRHGQEQRTFIYDTRSATRRKGWVGWGSRPADKWRPDQGHIDVVSSYSPVYLRSRAGDP</sequence>
<evidence type="ECO:0000313" key="3">
    <source>
        <dbReference type="EMBL" id="TRM69429.1"/>
    </source>
</evidence>
<evidence type="ECO:0000313" key="4">
    <source>
        <dbReference type="Proteomes" id="UP000320762"/>
    </source>
</evidence>
<evidence type="ECO:0000256" key="1">
    <source>
        <dbReference type="SAM" id="Phobius"/>
    </source>
</evidence>
<keyword evidence="1" id="KW-0472">Membrane</keyword>
<dbReference type="EMBL" id="VDMD01000001">
    <property type="protein sequence ID" value="TRM69429.1"/>
    <property type="molecule type" value="Genomic_DNA"/>
</dbReference>
<dbReference type="InterPro" id="IPR055754">
    <property type="entry name" value="DUF7330"/>
</dbReference>
<feature type="domain" description="DUF7330" evidence="2">
    <location>
        <begin position="309"/>
        <end position="468"/>
    </location>
</feature>
<gene>
    <name evidence="3" type="ORF">BD626DRAFT_624788</name>
</gene>
<name>A0A550CXA6_9AGAR</name>
<protein>
    <recommendedName>
        <fullName evidence="2">DUF7330 domain-containing protein</fullName>
    </recommendedName>
</protein>
<keyword evidence="1" id="KW-0812">Transmembrane</keyword>
<dbReference type="Proteomes" id="UP000320762">
    <property type="component" value="Unassembled WGS sequence"/>
</dbReference>
<dbReference type="AlphaFoldDB" id="A0A550CXA6"/>